<gene>
    <name evidence="1" type="ORF">ACFSCX_17640</name>
</gene>
<evidence type="ECO:0000313" key="2">
    <source>
        <dbReference type="Proteomes" id="UP001597214"/>
    </source>
</evidence>
<dbReference type="Proteomes" id="UP001597214">
    <property type="component" value="Unassembled WGS sequence"/>
</dbReference>
<evidence type="ECO:0000313" key="1">
    <source>
        <dbReference type="EMBL" id="MFD1738349.1"/>
    </source>
</evidence>
<dbReference type="PROSITE" id="PS51257">
    <property type="entry name" value="PROKAR_LIPOPROTEIN"/>
    <property type="match status" value="1"/>
</dbReference>
<protein>
    <recommendedName>
        <fullName evidence="3">DUF3221 domain-containing protein</fullName>
    </recommendedName>
</protein>
<organism evidence="1 2">
    <name type="scientific">Bacillus salitolerans</name>
    <dbReference type="NCBI Taxonomy" id="1437434"/>
    <lineage>
        <taxon>Bacteria</taxon>
        <taxon>Bacillati</taxon>
        <taxon>Bacillota</taxon>
        <taxon>Bacilli</taxon>
        <taxon>Bacillales</taxon>
        <taxon>Bacillaceae</taxon>
        <taxon>Bacillus</taxon>
    </lineage>
</organism>
<comment type="caution">
    <text evidence="1">The sequence shown here is derived from an EMBL/GenBank/DDBJ whole genome shotgun (WGS) entry which is preliminary data.</text>
</comment>
<accession>A0ABW4LT63</accession>
<dbReference type="RefSeq" id="WP_377929559.1">
    <property type="nucleotide sequence ID" value="NZ_JBHUEM010000044.1"/>
</dbReference>
<evidence type="ECO:0008006" key="3">
    <source>
        <dbReference type="Google" id="ProtNLM"/>
    </source>
</evidence>
<proteinExistence type="predicted"/>
<dbReference type="EMBL" id="JBHUEM010000044">
    <property type="protein sequence ID" value="MFD1738349.1"/>
    <property type="molecule type" value="Genomic_DNA"/>
</dbReference>
<reference evidence="2" key="1">
    <citation type="journal article" date="2019" name="Int. J. Syst. Evol. Microbiol.">
        <title>The Global Catalogue of Microorganisms (GCM) 10K type strain sequencing project: providing services to taxonomists for standard genome sequencing and annotation.</title>
        <authorList>
            <consortium name="The Broad Institute Genomics Platform"/>
            <consortium name="The Broad Institute Genome Sequencing Center for Infectious Disease"/>
            <person name="Wu L."/>
            <person name="Ma J."/>
        </authorList>
    </citation>
    <scope>NUCLEOTIDE SEQUENCE [LARGE SCALE GENOMIC DNA]</scope>
    <source>
        <strain evidence="2">CCUG 49339</strain>
    </source>
</reference>
<sequence length="130" mass="14506">MKYFTIIVTVISLFLLSSCQPSQQNHEVKGGAVDNSDDIKNDDEKEVVDVIGFVDSFKLDEHGYLKEIFLEENQKELGLNPTTEKTMIISFQEKIKIDISIGTKVKVTILNMVRDSGPQLATGISAEVIE</sequence>
<keyword evidence="2" id="KW-1185">Reference proteome</keyword>
<name>A0ABW4LT63_9BACI</name>